<feature type="region of interest" description="Disordered" evidence="1">
    <location>
        <begin position="1"/>
        <end position="67"/>
    </location>
</feature>
<protein>
    <submittedName>
        <fullName evidence="2">Uncharacterized protein</fullName>
    </submittedName>
</protein>
<accession>A0A5C6FZQ3</accession>
<comment type="caution">
    <text evidence="2">The sequence shown here is derived from an EMBL/GenBank/DDBJ whole genome shotgun (WGS) entry which is preliminary data.</text>
</comment>
<evidence type="ECO:0000313" key="2">
    <source>
        <dbReference type="EMBL" id="TWU70407.1"/>
    </source>
</evidence>
<gene>
    <name evidence="2" type="ORF">ED733_000224</name>
</gene>
<feature type="compositionally biased region" description="Basic residues" evidence="1">
    <location>
        <begin position="38"/>
        <end position="50"/>
    </location>
</feature>
<organism evidence="2 3">
    <name type="scientific">Metarhizium rileyi (strain RCEF 4871)</name>
    <name type="common">Nomuraea rileyi</name>
    <dbReference type="NCBI Taxonomy" id="1649241"/>
    <lineage>
        <taxon>Eukaryota</taxon>
        <taxon>Fungi</taxon>
        <taxon>Dikarya</taxon>
        <taxon>Ascomycota</taxon>
        <taxon>Pezizomycotina</taxon>
        <taxon>Sordariomycetes</taxon>
        <taxon>Hypocreomycetidae</taxon>
        <taxon>Hypocreales</taxon>
        <taxon>Clavicipitaceae</taxon>
        <taxon>Metarhizium</taxon>
    </lineage>
</organism>
<name>A0A5C6FZQ3_METRR</name>
<proteinExistence type="predicted"/>
<dbReference type="EMBL" id="SBHS01000111">
    <property type="protein sequence ID" value="TWU70407.1"/>
    <property type="molecule type" value="Genomic_DNA"/>
</dbReference>
<feature type="compositionally biased region" description="Polar residues" evidence="1">
    <location>
        <begin position="19"/>
        <end position="35"/>
    </location>
</feature>
<dbReference type="Proteomes" id="UP000317257">
    <property type="component" value="Unassembled WGS sequence"/>
</dbReference>
<evidence type="ECO:0000256" key="1">
    <source>
        <dbReference type="SAM" id="MobiDB-lite"/>
    </source>
</evidence>
<reference evidence="3" key="1">
    <citation type="submission" date="2018-12" db="EMBL/GenBank/DDBJ databases">
        <title>The complete genome of Metarhizium rileyi, a key fungal pathogen of Lepidoptera.</title>
        <authorList>
            <person name="Binneck E."/>
            <person name="Lastra C.C.L."/>
            <person name="Sosa-Gomez D.R."/>
        </authorList>
    </citation>
    <scope>NUCLEOTIDE SEQUENCE [LARGE SCALE GENOMIC DNA]</scope>
    <source>
        <strain evidence="3">Cep018-CH2</strain>
    </source>
</reference>
<dbReference type="AlphaFoldDB" id="A0A5C6FZQ3"/>
<sequence length="405" mass="45733">MAPQQLHAHHPLRPGSGRTDGSWSRQPLTRLTINTIGRHPKGVCKSKSAKSSKNPTPIYRDGSRTGPRRKILKHQIESARQVFTRLPRKLSNRTPRLPSDDGQHELQYPGYMFWRLVSLPFLTKKELRRLRDDLIDAVGELYKAHVAFIFDLASFSVVKKMRNTPTHVFVPFLDTFDFDKRPDDSAISWKDLEKEQVSIVQAHFDVLELIAELSETSALSEPPQLRPDLQPDIVAKVVEEYGLRDDHRNRVICSISTYSSELASLVIRHACSCARRLPLRTRLAEMSTDKSIRSHCSAISHVLGLLDQHMRDGQALPHRAALLVVHAVLLIQLHAKSIGVMHSQGILEMNGDDTPDAYRSYEDFQALDKVRSLAKEAISQLAPNKTLDPAITSFIHRGSPYDSFG</sequence>
<evidence type="ECO:0000313" key="3">
    <source>
        <dbReference type="Proteomes" id="UP000317257"/>
    </source>
</evidence>